<reference evidence="2 3" key="2">
    <citation type="submission" date="2024-05" db="EMBL/GenBank/DDBJ databases">
        <authorList>
            <person name="Chen Y."/>
            <person name="Shah S."/>
            <person name="Dougan E. K."/>
            <person name="Thang M."/>
            <person name="Chan C."/>
        </authorList>
    </citation>
    <scope>NUCLEOTIDE SEQUENCE [LARGE SCALE GENOMIC DNA]</scope>
</reference>
<evidence type="ECO:0000313" key="3">
    <source>
        <dbReference type="Proteomes" id="UP001152797"/>
    </source>
</evidence>
<gene>
    <name evidence="1" type="ORF">C1SCF055_LOCUS40094</name>
</gene>
<comment type="caution">
    <text evidence="1">The sequence shown here is derived from an EMBL/GenBank/DDBJ whole genome shotgun (WGS) entry which is preliminary data.</text>
</comment>
<dbReference type="AlphaFoldDB" id="A0A9P1DTM9"/>
<dbReference type="Proteomes" id="UP001152797">
    <property type="component" value="Unassembled WGS sequence"/>
</dbReference>
<sequence length="114" mass="12846">MNTETAGKLQTLLSSGIVDGKRRDKLSPDERSWFSKPPHGAIVVASLCHWRDQTDEMKKYLEKMADVFKNASGCKVAFPYVVACTHRDVFLRKSCRTAVEDIGNRKCPQQQGDD</sequence>
<reference evidence="1" key="1">
    <citation type="submission" date="2022-10" db="EMBL/GenBank/DDBJ databases">
        <authorList>
            <person name="Chen Y."/>
            <person name="Dougan E. K."/>
            <person name="Chan C."/>
            <person name="Rhodes N."/>
            <person name="Thang M."/>
        </authorList>
    </citation>
    <scope>NUCLEOTIDE SEQUENCE</scope>
</reference>
<evidence type="ECO:0000313" key="2">
    <source>
        <dbReference type="EMBL" id="CAL4802569.1"/>
    </source>
</evidence>
<evidence type="ECO:0000313" key="1">
    <source>
        <dbReference type="EMBL" id="CAI4015257.1"/>
    </source>
</evidence>
<organism evidence="1">
    <name type="scientific">Cladocopium goreaui</name>
    <dbReference type="NCBI Taxonomy" id="2562237"/>
    <lineage>
        <taxon>Eukaryota</taxon>
        <taxon>Sar</taxon>
        <taxon>Alveolata</taxon>
        <taxon>Dinophyceae</taxon>
        <taxon>Suessiales</taxon>
        <taxon>Symbiodiniaceae</taxon>
        <taxon>Cladocopium</taxon>
    </lineage>
</organism>
<protein>
    <submittedName>
        <fullName evidence="2">Fibronectin type-III domain-containing protein</fullName>
    </submittedName>
</protein>
<dbReference type="EMBL" id="CAMXCT020006522">
    <property type="protein sequence ID" value="CAL1168632.1"/>
    <property type="molecule type" value="Genomic_DNA"/>
</dbReference>
<dbReference type="EMBL" id="CAMXCT030006522">
    <property type="protein sequence ID" value="CAL4802569.1"/>
    <property type="molecule type" value="Genomic_DNA"/>
</dbReference>
<accession>A0A9P1DTM9</accession>
<proteinExistence type="predicted"/>
<keyword evidence="3" id="KW-1185">Reference proteome</keyword>
<name>A0A9P1DTM9_9DINO</name>
<dbReference type="EMBL" id="CAMXCT010006522">
    <property type="protein sequence ID" value="CAI4015257.1"/>
    <property type="molecule type" value="Genomic_DNA"/>
</dbReference>